<evidence type="ECO:0000256" key="1">
    <source>
        <dbReference type="ARBA" id="ARBA00004123"/>
    </source>
</evidence>
<name>A0ABQ7YHM5_BRANA</name>
<comment type="subcellular location">
    <subcellularLocation>
        <location evidence="1">Nucleus</location>
    </subcellularLocation>
</comment>
<keyword evidence="6" id="KW-1185">Reference proteome</keyword>
<dbReference type="PANTHER" id="PTHR13486">
    <property type="entry name" value="TELOMERE LENGTH AND SILENCING PROTEIN 1 TLS1 FAMILY MEMBER"/>
    <property type="match status" value="1"/>
</dbReference>
<keyword evidence="3" id="KW-0539">Nucleus</keyword>
<dbReference type="InterPro" id="IPR010756">
    <property type="entry name" value="Tls1-like"/>
</dbReference>
<evidence type="ECO:0000313" key="5">
    <source>
        <dbReference type="EMBL" id="KAH0866696.1"/>
    </source>
</evidence>
<dbReference type="Proteomes" id="UP000824890">
    <property type="component" value="Unassembled WGS sequence"/>
</dbReference>
<evidence type="ECO:0000256" key="4">
    <source>
        <dbReference type="SAM" id="MobiDB-lite"/>
    </source>
</evidence>
<gene>
    <name evidence="5" type="ORF">HID58_083907</name>
</gene>
<protein>
    <submittedName>
        <fullName evidence="5">Uncharacterized protein</fullName>
    </submittedName>
</protein>
<organism evidence="5 6">
    <name type="scientific">Brassica napus</name>
    <name type="common">Rape</name>
    <dbReference type="NCBI Taxonomy" id="3708"/>
    <lineage>
        <taxon>Eukaryota</taxon>
        <taxon>Viridiplantae</taxon>
        <taxon>Streptophyta</taxon>
        <taxon>Embryophyta</taxon>
        <taxon>Tracheophyta</taxon>
        <taxon>Spermatophyta</taxon>
        <taxon>Magnoliopsida</taxon>
        <taxon>eudicotyledons</taxon>
        <taxon>Gunneridae</taxon>
        <taxon>Pentapetalae</taxon>
        <taxon>rosids</taxon>
        <taxon>malvids</taxon>
        <taxon>Brassicales</taxon>
        <taxon>Brassicaceae</taxon>
        <taxon>Brassiceae</taxon>
        <taxon>Brassica</taxon>
    </lineage>
</organism>
<feature type="region of interest" description="Disordered" evidence="4">
    <location>
        <begin position="90"/>
        <end position="136"/>
    </location>
</feature>
<accession>A0ABQ7YHM5</accession>
<evidence type="ECO:0000256" key="3">
    <source>
        <dbReference type="ARBA" id="ARBA00023242"/>
    </source>
</evidence>
<evidence type="ECO:0000256" key="2">
    <source>
        <dbReference type="ARBA" id="ARBA00007643"/>
    </source>
</evidence>
<proteinExistence type="inferred from homology"/>
<feature type="compositionally biased region" description="Basic and acidic residues" evidence="4">
    <location>
        <begin position="90"/>
        <end position="111"/>
    </location>
</feature>
<comment type="caution">
    <text evidence="5">The sequence shown here is derived from an EMBL/GenBank/DDBJ whole genome shotgun (WGS) entry which is preliminary data.</text>
</comment>
<evidence type="ECO:0000313" key="6">
    <source>
        <dbReference type="Proteomes" id="UP000824890"/>
    </source>
</evidence>
<dbReference type="PANTHER" id="PTHR13486:SF2">
    <property type="entry name" value="SPLICING FACTOR C9ORF78"/>
    <property type="match status" value="1"/>
</dbReference>
<dbReference type="EMBL" id="JAGKQM010000018">
    <property type="protein sequence ID" value="KAH0866696.1"/>
    <property type="molecule type" value="Genomic_DNA"/>
</dbReference>
<comment type="similarity">
    <text evidence="2">Belongs to the TLS1 family.</text>
</comment>
<reference evidence="5 6" key="1">
    <citation type="submission" date="2021-05" db="EMBL/GenBank/DDBJ databases">
        <title>Genome Assembly of Synthetic Allotetraploid Brassica napus Reveals Homoeologous Exchanges between Subgenomes.</title>
        <authorList>
            <person name="Davis J.T."/>
        </authorList>
    </citation>
    <scope>NUCLEOTIDE SEQUENCE [LARGE SCALE GENOMIC DNA]</scope>
    <source>
        <strain evidence="6">cv. Da-Ae</strain>
        <tissue evidence="5">Seedling</tissue>
    </source>
</reference>
<sequence length="136" mass="15767">MNSVSKNFLRLRSVAQKRAQHSGVVYYRNSTNATPIEYEYLSHRLIIEDKYKLKNIEAAKKLLQENRLMGRPKSEFNILSSYSADYFQRGKDNAEKLRKDRGPQADREGPKRSSTNTDTADSGKCRQGWSRSEILY</sequence>